<evidence type="ECO:0000313" key="4">
    <source>
        <dbReference type="WBParaSite" id="TCNE_0000455001-mRNA-1"/>
    </source>
</evidence>
<proteinExistence type="predicted"/>
<protein>
    <submittedName>
        <fullName evidence="4">SERPIN domain-containing protein</fullName>
    </submittedName>
</protein>
<organism evidence="3 4">
    <name type="scientific">Toxocara canis</name>
    <name type="common">Canine roundworm</name>
    <dbReference type="NCBI Taxonomy" id="6265"/>
    <lineage>
        <taxon>Eukaryota</taxon>
        <taxon>Metazoa</taxon>
        <taxon>Ecdysozoa</taxon>
        <taxon>Nematoda</taxon>
        <taxon>Chromadorea</taxon>
        <taxon>Rhabditida</taxon>
        <taxon>Spirurina</taxon>
        <taxon>Ascaridomorpha</taxon>
        <taxon>Ascaridoidea</taxon>
        <taxon>Toxocaridae</taxon>
        <taxon>Toxocara</taxon>
    </lineage>
</organism>
<dbReference type="WBParaSite" id="TCNE_0000455001-mRNA-1">
    <property type="protein sequence ID" value="TCNE_0000455001-mRNA-1"/>
    <property type="gene ID" value="TCNE_0000455001"/>
</dbReference>
<evidence type="ECO:0000313" key="2">
    <source>
        <dbReference type="EMBL" id="VDM30745.1"/>
    </source>
</evidence>
<dbReference type="InterPro" id="IPR042178">
    <property type="entry name" value="Serpin_sf_1"/>
</dbReference>
<dbReference type="EMBL" id="UYWY01007948">
    <property type="protein sequence ID" value="VDM30745.1"/>
    <property type="molecule type" value="Genomic_DNA"/>
</dbReference>
<dbReference type="Pfam" id="PF00079">
    <property type="entry name" value="Serpin"/>
    <property type="match status" value="1"/>
</dbReference>
<name>A0A183U7T0_TOXCA</name>
<dbReference type="InterPro" id="IPR036186">
    <property type="entry name" value="Serpin_sf"/>
</dbReference>
<evidence type="ECO:0000259" key="1">
    <source>
        <dbReference type="Pfam" id="PF00079"/>
    </source>
</evidence>
<dbReference type="Gene3D" id="3.30.497.10">
    <property type="entry name" value="Antithrombin, subunit I, domain 2"/>
    <property type="match status" value="1"/>
</dbReference>
<gene>
    <name evidence="2" type="ORF">TCNE_LOCUS4550</name>
</gene>
<dbReference type="InterPro" id="IPR023796">
    <property type="entry name" value="Serpin_dom"/>
</dbReference>
<accession>A0A183U7T0</accession>
<reference evidence="2 3" key="2">
    <citation type="submission" date="2018-11" db="EMBL/GenBank/DDBJ databases">
        <authorList>
            <consortium name="Pathogen Informatics"/>
        </authorList>
    </citation>
    <scope>NUCLEOTIDE SEQUENCE [LARGE SCALE GENOMIC DNA]</scope>
</reference>
<keyword evidence="3" id="KW-1185">Reference proteome</keyword>
<dbReference type="AlphaFoldDB" id="A0A183U7T0"/>
<feature type="domain" description="Serpin" evidence="1">
    <location>
        <begin position="2"/>
        <end position="55"/>
    </location>
</feature>
<evidence type="ECO:0000313" key="3">
    <source>
        <dbReference type="Proteomes" id="UP000050794"/>
    </source>
</evidence>
<dbReference type="SUPFAM" id="SSF56574">
    <property type="entry name" value="Serpins"/>
    <property type="match status" value="1"/>
</dbReference>
<dbReference type="Proteomes" id="UP000050794">
    <property type="component" value="Unassembled WGS sequence"/>
</dbReference>
<sequence length="96" mass="10293">MKQLSTPAAGYNLSSANRLFVADDFDILQSYKKLINDNFGGQLQQIDFARPAEAANVSGVSLFHGTEPVFDSGAFSFTTLCGGCGRFACLLAAKDY</sequence>
<reference evidence="4" key="1">
    <citation type="submission" date="2016-06" db="UniProtKB">
        <authorList>
            <consortium name="WormBaseParasite"/>
        </authorList>
    </citation>
    <scope>IDENTIFICATION</scope>
</reference>